<organism evidence="1 2">
    <name type="scientific">Gloeophyllum trabeum (strain ATCC 11539 / FP-39264 / Madison 617)</name>
    <name type="common">Brown rot fungus</name>
    <dbReference type="NCBI Taxonomy" id="670483"/>
    <lineage>
        <taxon>Eukaryota</taxon>
        <taxon>Fungi</taxon>
        <taxon>Dikarya</taxon>
        <taxon>Basidiomycota</taxon>
        <taxon>Agaricomycotina</taxon>
        <taxon>Agaricomycetes</taxon>
        <taxon>Gloeophyllales</taxon>
        <taxon>Gloeophyllaceae</taxon>
        <taxon>Gloeophyllum</taxon>
    </lineage>
</organism>
<dbReference type="EMBL" id="KB469308">
    <property type="protein sequence ID" value="EPQ52252.1"/>
    <property type="molecule type" value="Genomic_DNA"/>
</dbReference>
<dbReference type="InterPro" id="IPR021851">
    <property type="entry name" value="DUF3455"/>
</dbReference>
<dbReference type="Pfam" id="PF11937">
    <property type="entry name" value="DUF3455"/>
    <property type="match status" value="1"/>
</dbReference>
<reference evidence="1 2" key="1">
    <citation type="journal article" date="2012" name="Science">
        <title>The Paleozoic origin of enzymatic lignin decomposition reconstructed from 31 fungal genomes.</title>
        <authorList>
            <person name="Floudas D."/>
            <person name="Binder M."/>
            <person name="Riley R."/>
            <person name="Barry K."/>
            <person name="Blanchette R.A."/>
            <person name="Henrissat B."/>
            <person name="Martinez A.T."/>
            <person name="Otillar R."/>
            <person name="Spatafora J.W."/>
            <person name="Yadav J.S."/>
            <person name="Aerts A."/>
            <person name="Benoit I."/>
            <person name="Boyd A."/>
            <person name="Carlson A."/>
            <person name="Copeland A."/>
            <person name="Coutinho P.M."/>
            <person name="de Vries R.P."/>
            <person name="Ferreira P."/>
            <person name="Findley K."/>
            <person name="Foster B."/>
            <person name="Gaskell J."/>
            <person name="Glotzer D."/>
            <person name="Gorecki P."/>
            <person name="Heitman J."/>
            <person name="Hesse C."/>
            <person name="Hori C."/>
            <person name="Igarashi K."/>
            <person name="Jurgens J.A."/>
            <person name="Kallen N."/>
            <person name="Kersten P."/>
            <person name="Kohler A."/>
            <person name="Kuees U."/>
            <person name="Kumar T.K.A."/>
            <person name="Kuo A."/>
            <person name="LaButti K."/>
            <person name="Larrondo L.F."/>
            <person name="Lindquist E."/>
            <person name="Ling A."/>
            <person name="Lombard V."/>
            <person name="Lucas S."/>
            <person name="Lundell T."/>
            <person name="Martin R."/>
            <person name="McLaughlin D.J."/>
            <person name="Morgenstern I."/>
            <person name="Morin E."/>
            <person name="Murat C."/>
            <person name="Nagy L.G."/>
            <person name="Nolan M."/>
            <person name="Ohm R.A."/>
            <person name="Patyshakuliyeva A."/>
            <person name="Rokas A."/>
            <person name="Ruiz-Duenas F.J."/>
            <person name="Sabat G."/>
            <person name="Salamov A."/>
            <person name="Samejima M."/>
            <person name="Schmutz J."/>
            <person name="Slot J.C."/>
            <person name="St John F."/>
            <person name="Stenlid J."/>
            <person name="Sun H."/>
            <person name="Sun S."/>
            <person name="Syed K."/>
            <person name="Tsang A."/>
            <person name="Wiebenga A."/>
            <person name="Young D."/>
            <person name="Pisabarro A."/>
            <person name="Eastwood D.C."/>
            <person name="Martin F."/>
            <person name="Cullen D."/>
            <person name="Grigoriev I.V."/>
            <person name="Hibbett D.S."/>
        </authorList>
    </citation>
    <scope>NUCLEOTIDE SEQUENCE [LARGE SCALE GENOMIC DNA]</scope>
    <source>
        <strain evidence="1 2">ATCC 11539</strain>
    </source>
</reference>
<evidence type="ECO:0000313" key="2">
    <source>
        <dbReference type="Proteomes" id="UP000030669"/>
    </source>
</evidence>
<dbReference type="Proteomes" id="UP000030669">
    <property type="component" value="Unassembled WGS sequence"/>
</dbReference>
<dbReference type="PANTHER" id="PTHR35567:SF1">
    <property type="entry name" value="CONSERVED FUNGAL PROTEIN (AFU_ORTHOLOGUE AFUA_1G14230)"/>
    <property type="match status" value="1"/>
</dbReference>
<dbReference type="eggNOG" id="ENOG502S85Z">
    <property type="taxonomic scope" value="Eukaryota"/>
</dbReference>
<dbReference type="OMA" id="PKLGQHY"/>
<dbReference type="AlphaFoldDB" id="S7PY23"/>
<accession>S7PY23</accession>
<dbReference type="GeneID" id="19305175"/>
<name>S7PY23_GLOTA</name>
<gene>
    <name evidence="1" type="ORF">GLOTRDRAFT_25926</name>
</gene>
<dbReference type="HOGENOM" id="CLU_067863_3_1_1"/>
<dbReference type="OrthoDB" id="1859733at2759"/>
<dbReference type="PANTHER" id="PTHR35567">
    <property type="entry name" value="MALATE DEHYDROGENASE (AFU_ORTHOLOGUE AFUA_2G13800)"/>
    <property type="match status" value="1"/>
</dbReference>
<feature type="non-terminal residue" evidence="1">
    <location>
        <position position="1"/>
    </location>
</feature>
<keyword evidence="2" id="KW-1185">Reference proteome</keyword>
<evidence type="ECO:0000313" key="1">
    <source>
        <dbReference type="EMBL" id="EPQ52252.1"/>
    </source>
</evidence>
<evidence type="ECO:0008006" key="3">
    <source>
        <dbReference type="Google" id="ProtNLM"/>
    </source>
</evidence>
<sequence>ASVAVSQAAPPLSCNVSDIVLTLPANQTHLTPPNATLSYVALGVGVQNYTCSNTSTWINVGAVADLFDISCLYNTPLFNTIPNITFAAWNITPASVIPLELISAFSGDPVVLGQHYYVPNPAGSGVSPKWDFTSARLKGHSDAYAIGARVGDLPAPTGPADIDWVQLNVVQGDLATVVYRTQTRGGQPPASCAPGSPLLSVRYTSQY</sequence>
<feature type="non-terminal residue" evidence="1">
    <location>
        <position position="207"/>
    </location>
</feature>
<protein>
    <recommendedName>
        <fullName evidence="3">Malate dehydrogenase</fullName>
    </recommendedName>
</protein>
<dbReference type="RefSeq" id="XP_007869153.1">
    <property type="nucleotide sequence ID" value="XM_007870962.1"/>
</dbReference>
<dbReference type="KEGG" id="gtr:GLOTRDRAFT_25926"/>
<proteinExistence type="predicted"/>